<keyword evidence="2" id="KW-1185">Reference proteome</keyword>
<reference evidence="1 2" key="1">
    <citation type="submission" date="2018-06" db="EMBL/GenBank/DDBJ databases">
        <authorList>
            <consortium name="Pathogen Informatics"/>
            <person name="Doyle S."/>
        </authorList>
    </citation>
    <scope>NUCLEOTIDE SEQUENCE [LARGE SCALE GENOMIC DNA]</scope>
    <source>
        <strain evidence="1 2">NCTC1934</strain>
    </source>
</reference>
<dbReference type="Gene3D" id="3.30.530.20">
    <property type="match status" value="1"/>
</dbReference>
<dbReference type="InterPro" id="IPR023393">
    <property type="entry name" value="START-like_dom_sf"/>
</dbReference>
<evidence type="ECO:0000313" key="2">
    <source>
        <dbReference type="Proteomes" id="UP000255467"/>
    </source>
</evidence>
<dbReference type="SUPFAM" id="SSF55961">
    <property type="entry name" value="Bet v1-like"/>
    <property type="match status" value="1"/>
</dbReference>
<proteinExistence type="predicted"/>
<gene>
    <name evidence="1" type="ORF">NCTC1934_05282</name>
</gene>
<dbReference type="OrthoDB" id="3683006at2"/>
<dbReference type="Pfam" id="PF10604">
    <property type="entry name" value="Polyketide_cyc2"/>
    <property type="match status" value="1"/>
</dbReference>
<name>A0A379JHW8_9NOCA</name>
<dbReference type="EMBL" id="UGRY01000004">
    <property type="protein sequence ID" value="SUD47956.1"/>
    <property type="molecule type" value="Genomic_DNA"/>
</dbReference>
<dbReference type="PANTHER" id="PTHR39332:SF7">
    <property type="entry name" value="SRPBCC FAMILY PROTEIN"/>
    <property type="match status" value="1"/>
</dbReference>
<sequence>MAVQRRHTMYHSTVVDADPDTVWAVVRDALRVVSIVSGAAAENVHWVGDGGPERVPSQYNFTLTFSGGLVQQEVAGRDEVRRSQTYRSIEPTMGVQRYLATIRVRPITNDPNRCFFDWTRELTIAEDADTEVVETIIAMMAKQTDAIRDHFARN</sequence>
<dbReference type="CDD" id="cd07821">
    <property type="entry name" value="PYR_PYL_RCAR_like"/>
    <property type="match status" value="1"/>
</dbReference>
<dbReference type="STRING" id="1406858.GCA_000710895_03901"/>
<organism evidence="1 2">
    <name type="scientific">Nocardia otitidiscaviarum</name>
    <dbReference type="NCBI Taxonomy" id="1823"/>
    <lineage>
        <taxon>Bacteria</taxon>
        <taxon>Bacillati</taxon>
        <taxon>Actinomycetota</taxon>
        <taxon>Actinomycetes</taxon>
        <taxon>Mycobacteriales</taxon>
        <taxon>Nocardiaceae</taxon>
        <taxon>Nocardia</taxon>
    </lineage>
</organism>
<dbReference type="RefSeq" id="WP_081592341.1">
    <property type="nucleotide sequence ID" value="NZ_JADLRM010000001.1"/>
</dbReference>
<protein>
    <submittedName>
        <fullName evidence="1">Polyketide cyclase / dehydrase and lipid transport</fullName>
    </submittedName>
</protein>
<dbReference type="PANTHER" id="PTHR39332">
    <property type="entry name" value="BLL4707 PROTEIN"/>
    <property type="match status" value="1"/>
</dbReference>
<evidence type="ECO:0000313" key="1">
    <source>
        <dbReference type="EMBL" id="SUD47956.1"/>
    </source>
</evidence>
<dbReference type="Proteomes" id="UP000255467">
    <property type="component" value="Unassembled WGS sequence"/>
</dbReference>
<accession>A0A379JHW8</accession>
<dbReference type="InterPro" id="IPR019587">
    <property type="entry name" value="Polyketide_cyclase/dehydratase"/>
</dbReference>
<dbReference type="AlphaFoldDB" id="A0A379JHW8"/>